<evidence type="ECO:0000256" key="1">
    <source>
        <dbReference type="SAM" id="MobiDB-lite"/>
    </source>
</evidence>
<dbReference type="OrthoDB" id="3540210at2759"/>
<reference evidence="3 4" key="1">
    <citation type="journal article" date="2016" name="Nat. Commun.">
        <title>Ectomycorrhizal ecology is imprinted in the genome of the dominant symbiotic fungus Cenococcum geophilum.</title>
        <authorList>
            <consortium name="DOE Joint Genome Institute"/>
            <person name="Peter M."/>
            <person name="Kohler A."/>
            <person name="Ohm R.A."/>
            <person name="Kuo A."/>
            <person name="Krutzmann J."/>
            <person name="Morin E."/>
            <person name="Arend M."/>
            <person name="Barry K.W."/>
            <person name="Binder M."/>
            <person name="Choi C."/>
            <person name="Clum A."/>
            <person name="Copeland A."/>
            <person name="Grisel N."/>
            <person name="Haridas S."/>
            <person name="Kipfer T."/>
            <person name="LaButti K."/>
            <person name="Lindquist E."/>
            <person name="Lipzen A."/>
            <person name="Maire R."/>
            <person name="Meier B."/>
            <person name="Mihaltcheva S."/>
            <person name="Molinier V."/>
            <person name="Murat C."/>
            <person name="Poggeler S."/>
            <person name="Quandt C.A."/>
            <person name="Sperisen C."/>
            <person name="Tritt A."/>
            <person name="Tisserant E."/>
            <person name="Crous P.W."/>
            <person name="Henrissat B."/>
            <person name="Nehls U."/>
            <person name="Egli S."/>
            <person name="Spatafora J.W."/>
            <person name="Grigoriev I.V."/>
            <person name="Martin F.M."/>
        </authorList>
    </citation>
    <scope>NUCLEOTIDE SEQUENCE [LARGE SCALE GENOMIC DNA]</scope>
    <source>
        <strain evidence="3 4">CBS 207.34</strain>
    </source>
</reference>
<keyword evidence="4" id="KW-1185">Reference proteome</keyword>
<dbReference type="Proteomes" id="UP000250140">
    <property type="component" value="Unassembled WGS sequence"/>
</dbReference>
<feature type="transmembrane region" description="Helical" evidence="2">
    <location>
        <begin position="120"/>
        <end position="143"/>
    </location>
</feature>
<organism evidence="3 4">
    <name type="scientific">Glonium stellatum</name>
    <dbReference type="NCBI Taxonomy" id="574774"/>
    <lineage>
        <taxon>Eukaryota</taxon>
        <taxon>Fungi</taxon>
        <taxon>Dikarya</taxon>
        <taxon>Ascomycota</taxon>
        <taxon>Pezizomycotina</taxon>
        <taxon>Dothideomycetes</taxon>
        <taxon>Pleosporomycetidae</taxon>
        <taxon>Gloniales</taxon>
        <taxon>Gloniaceae</taxon>
        <taxon>Glonium</taxon>
    </lineage>
</organism>
<keyword evidence="2" id="KW-0472">Membrane</keyword>
<evidence type="ECO:0000313" key="3">
    <source>
        <dbReference type="EMBL" id="OCL08785.1"/>
    </source>
</evidence>
<keyword evidence="2" id="KW-1133">Transmembrane helix</keyword>
<keyword evidence="2" id="KW-0812">Transmembrane</keyword>
<dbReference type="AlphaFoldDB" id="A0A8E2F1C7"/>
<feature type="region of interest" description="Disordered" evidence="1">
    <location>
        <begin position="587"/>
        <end position="646"/>
    </location>
</feature>
<protein>
    <submittedName>
        <fullName evidence="3">Uncharacterized protein</fullName>
    </submittedName>
</protein>
<feature type="transmembrane region" description="Helical" evidence="2">
    <location>
        <begin position="678"/>
        <end position="696"/>
    </location>
</feature>
<feature type="transmembrane region" description="Helical" evidence="2">
    <location>
        <begin position="29"/>
        <end position="49"/>
    </location>
</feature>
<accession>A0A8E2F1C7</accession>
<feature type="compositionally biased region" description="Polar residues" evidence="1">
    <location>
        <begin position="597"/>
        <end position="606"/>
    </location>
</feature>
<evidence type="ECO:0000313" key="4">
    <source>
        <dbReference type="Proteomes" id="UP000250140"/>
    </source>
</evidence>
<proteinExistence type="predicted"/>
<name>A0A8E2F1C7_9PEZI</name>
<gene>
    <name evidence="3" type="ORF">AOQ84DRAFT_406004</name>
</gene>
<dbReference type="EMBL" id="KV749589">
    <property type="protein sequence ID" value="OCL08785.1"/>
    <property type="molecule type" value="Genomic_DNA"/>
</dbReference>
<evidence type="ECO:0000256" key="2">
    <source>
        <dbReference type="SAM" id="Phobius"/>
    </source>
</evidence>
<sequence length="697" mass="78049">MSLSNNVRTGIWTDYGRHDRVQFLESNYWATWPKFAVTASLLLSSIYLWEIWKSLLLQIHCFLNRKHSWFNQTNTVDDPDSESQPLVARQIRRARGGRDLLKESFNSFFESGQRIYGSHAIITIVVLFTLFGAFVVEVLAGMFSERIATDKAAILASSHCGLYEFDDTRAGDEEAARADVYLYGREKRAGEYAQSCYGPSDTPQLMRCDSFYNSSIGFDRPEHDRICPFKDPNICASGYSPGSGVTFDTGLVDSSILGVNFKPTHKFRRRTTCSPLNMDHPHIKRWHNRRTNTTGYHYYYGGIYDQYNHSRLITPYTLDTSGDSFNWLAPGYWVNTFGTTLLGGDVYRPIPALETPDDSTLTIIFVLSTHILYNKPSNDPIFPAAEEFTKPDEREPYWINHIPIARPLACVDTTLLCSPDGKRCWSMHAPIDDANNTTAYWFMKYALGNSNTYDSIKLRLGTALLAQQRIGQARSLPLRDGHWEDEAAHLFATSLARAQFDAWSIACGEDHERPGYKDSTPDQVKGRLCGLYKFNKDGYINIELGAFVGLLLVLPVTYLLSRETKKAEEIIPKNCLAAWGWKAGGGEGRGTRPVGDNHTSNGSDSTEVGGDVSGTSAITPNDAARGDDVRTEGANASIDDNLGPGTVDASLDSNQLEETWEPLLINTLLGYIFVPIRYMLYAILVIIRWMCAILCVG</sequence>
<feature type="transmembrane region" description="Helical" evidence="2">
    <location>
        <begin position="538"/>
        <end position="560"/>
    </location>
</feature>